<feature type="compositionally biased region" description="Basic and acidic residues" evidence="1">
    <location>
        <begin position="334"/>
        <end position="360"/>
    </location>
</feature>
<evidence type="ECO:0000313" key="3">
    <source>
        <dbReference type="Proteomes" id="UP000502504"/>
    </source>
</evidence>
<protein>
    <recommendedName>
        <fullName evidence="4">Aromatic ring-opening dioxygenase LigA</fullName>
    </recommendedName>
</protein>
<feature type="region of interest" description="Disordered" evidence="1">
    <location>
        <begin position="331"/>
        <end position="374"/>
    </location>
</feature>
<gene>
    <name evidence="2" type="ORF">HCX60_29570</name>
</gene>
<sequence length="374" mass="40111">MGDGGRVESRRRLCLVVDVERYSGRSYDAQAKVQDGVALALDQACANAGLRWRDCERQDRGDGQLLLLPPEIDEDRAVPGLILGLRDMLPLLNARVPEEHVIRLRVALAQGAVRPAKLGFVAWSVELASRLLDSAPLRKELAVAQGSDMALIVPDDLYHDVFERGAGGLPPDALRKVRVEIKAKKFAADAWLGALPRGRTAPLGFPVVPVGAPLARPRRSLAQRAGAAAVLVGGTLLLLPGAEAAAHSADQPSADQPSTGHRAADAAETVATTTADHVVDSPHPHPHHVVSHDWGEHYGHVGEAGSVVEIGTGTGTDTGTDEGTWYETHTPVPYDHDTHDTYEHDTCRHEPDEPLPHDDPASGSFSVDPHHPDW</sequence>
<organism evidence="2 3">
    <name type="scientific">Streptomyces antibioticus</name>
    <dbReference type="NCBI Taxonomy" id="1890"/>
    <lineage>
        <taxon>Bacteria</taxon>
        <taxon>Bacillati</taxon>
        <taxon>Actinomycetota</taxon>
        <taxon>Actinomycetes</taxon>
        <taxon>Kitasatosporales</taxon>
        <taxon>Streptomycetaceae</taxon>
        <taxon>Streptomyces</taxon>
    </lineage>
</organism>
<dbReference type="RefSeq" id="WP_078635287.1">
    <property type="nucleotide sequence ID" value="NZ_CM007717.1"/>
</dbReference>
<evidence type="ECO:0000256" key="1">
    <source>
        <dbReference type="SAM" id="MobiDB-lite"/>
    </source>
</evidence>
<reference evidence="2 3" key="1">
    <citation type="submission" date="2020-03" db="EMBL/GenBank/DDBJ databases">
        <title>Is there a link between lipid content and antibiotic production in Streptomyces?</title>
        <authorList>
            <person name="David M."/>
            <person name="Lejeune C."/>
            <person name="Abreu S."/>
            <person name="Thibessard A."/>
            <person name="Leblond P."/>
            <person name="Chaminade P."/>
            <person name="Virolle M.-J."/>
        </authorList>
    </citation>
    <scope>NUCLEOTIDE SEQUENCE [LARGE SCALE GENOMIC DNA]</scope>
    <source>
        <strain evidence="2 3">DSM 41481</strain>
    </source>
</reference>
<evidence type="ECO:0008006" key="4">
    <source>
        <dbReference type="Google" id="ProtNLM"/>
    </source>
</evidence>
<dbReference type="Proteomes" id="UP000502504">
    <property type="component" value="Chromosome"/>
</dbReference>
<dbReference type="EMBL" id="CP050692">
    <property type="protein sequence ID" value="QIT47157.1"/>
    <property type="molecule type" value="Genomic_DNA"/>
</dbReference>
<dbReference type="AlphaFoldDB" id="A0AAE6YD02"/>
<name>A0AAE6YD02_STRAT</name>
<proteinExistence type="predicted"/>
<evidence type="ECO:0000313" key="2">
    <source>
        <dbReference type="EMBL" id="QIT47157.1"/>
    </source>
</evidence>
<accession>A0AAE6YD02</accession>